<keyword evidence="1" id="KW-0695">RNA-directed DNA polymerase</keyword>
<reference evidence="1" key="2">
    <citation type="submission" date="2013-05" db="EMBL/GenBank/DDBJ databases">
        <authorList>
            <person name="Carter J.-M."/>
            <person name="Baker S.C."/>
            <person name="Pink R."/>
            <person name="Carter D.R.F."/>
            <person name="Collins A."/>
            <person name="Tomlin J."/>
            <person name="Gibbs M."/>
            <person name="Breuker C.J."/>
        </authorList>
    </citation>
    <scope>NUCLEOTIDE SEQUENCE</scope>
    <source>
        <tissue evidence="1">Ovary</tissue>
    </source>
</reference>
<organism evidence="1">
    <name type="scientific">Pararge aegeria</name>
    <name type="common">speckled wood butterfly</name>
    <dbReference type="NCBI Taxonomy" id="116150"/>
    <lineage>
        <taxon>Eukaryota</taxon>
        <taxon>Metazoa</taxon>
        <taxon>Ecdysozoa</taxon>
        <taxon>Arthropoda</taxon>
        <taxon>Hexapoda</taxon>
        <taxon>Insecta</taxon>
        <taxon>Pterygota</taxon>
        <taxon>Neoptera</taxon>
        <taxon>Endopterygota</taxon>
        <taxon>Lepidoptera</taxon>
        <taxon>Glossata</taxon>
        <taxon>Ditrysia</taxon>
        <taxon>Papilionoidea</taxon>
        <taxon>Nymphalidae</taxon>
        <taxon>Satyrinae</taxon>
        <taxon>Satyrini</taxon>
        <taxon>Parargina</taxon>
        <taxon>Pararge</taxon>
    </lineage>
</organism>
<dbReference type="GO" id="GO:0003964">
    <property type="term" value="F:RNA-directed DNA polymerase activity"/>
    <property type="evidence" value="ECO:0007669"/>
    <property type="project" value="UniProtKB-KW"/>
</dbReference>
<dbReference type="EMBL" id="GAIX01007715">
    <property type="protein sequence ID" value="JAA84845.1"/>
    <property type="molecule type" value="Transcribed_RNA"/>
</dbReference>
<keyword evidence="1" id="KW-0808">Transferase</keyword>
<protein>
    <submittedName>
        <fullName evidence="1">Reverse transcriptase</fullName>
    </submittedName>
</protein>
<accession>S4PCZ8</accession>
<keyword evidence="1" id="KW-0548">Nucleotidyltransferase</keyword>
<sequence>ALDALPTWLKDWRLKVNVAKTQAISIGRSAKTHAPPPVSLLGETVDWSPTAKYLGVTIDRGLSMRNHVRNVVAQSRTARYLLRPMLASHLPLRAKLSIYKMYVRTQLTYAAPA</sequence>
<feature type="non-terminal residue" evidence="1">
    <location>
        <position position="113"/>
    </location>
</feature>
<dbReference type="AlphaFoldDB" id="S4PCZ8"/>
<name>S4PCZ8_9NEOP</name>
<proteinExistence type="predicted"/>
<feature type="non-terminal residue" evidence="1">
    <location>
        <position position="1"/>
    </location>
</feature>
<evidence type="ECO:0000313" key="1">
    <source>
        <dbReference type="EMBL" id="JAA84845.1"/>
    </source>
</evidence>
<reference evidence="1" key="1">
    <citation type="journal article" date="2013" name="BMC Genomics">
        <title>Unscrambling butterfly oogenesis.</title>
        <authorList>
            <person name="Carter J.M."/>
            <person name="Baker S.C."/>
            <person name="Pink R."/>
            <person name="Carter D.R."/>
            <person name="Collins A."/>
            <person name="Tomlin J."/>
            <person name="Gibbs M."/>
            <person name="Breuker C.J."/>
        </authorList>
    </citation>
    <scope>NUCLEOTIDE SEQUENCE</scope>
    <source>
        <tissue evidence="1">Ovary</tissue>
    </source>
</reference>